<evidence type="ECO:0000313" key="1">
    <source>
        <dbReference type="EMBL" id="CRZ04998.1"/>
    </source>
</evidence>
<name>A0A0H5QSI2_9EUKA</name>
<sequence>HSDWIVIPVGIERFLSHQYVEQAHIDIVVPSHPYEENAHIDNLFSSHPNDEIAHIDILRDANVFSLLTQYEGWSIDFMEFLGKNKKVKSAALHYYNGNVEQ</sequence>
<dbReference type="AlphaFoldDB" id="A0A0H5QSI2"/>
<feature type="non-terminal residue" evidence="1">
    <location>
        <position position="1"/>
    </location>
</feature>
<protein>
    <submittedName>
        <fullName evidence="1">Uncharacterized protein</fullName>
    </submittedName>
</protein>
<organism evidence="1">
    <name type="scientific">Spongospora subterranea</name>
    <dbReference type="NCBI Taxonomy" id="70186"/>
    <lineage>
        <taxon>Eukaryota</taxon>
        <taxon>Sar</taxon>
        <taxon>Rhizaria</taxon>
        <taxon>Endomyxa</taxon>
        <taxon>Phytomyxea</taxon>
        <taxon>Plasmodiophorida</taxon>
        <taxon>Plasmodiophoridae</taxon>
        <taxon>Spongospora</taxon>
    </lineage>
</organism>
<feature type="non-terminal residue" evidence="1">
    <location>
        <position position="101"/>
    </location>
</feature>
<accession>A0A0H5QSI2</accession>
<proteinExistence type="predicted"/>
<reference evidence="1" key="1">
    <citation type="submission" date="2015-04" db="EMBL/GenBank/DDBJ databases">
        <title>The genome sequence of the plant pathogenic Rhizarian Plasmodiophora brassicae reveals insights in its biotrophic life cycle and the origin of chitin synthesis.</title>
        <authorList>
            <person name="Schwelm A."/>
            <person name="Fogelqvist J."/>
            <person name="Knaust A."/>
            <person name="Julke S."/>
            <person name="Lilja T."/>
            <person name="Dhandapani V."/>
            <person name="Bonilla-Rosso G."/>
            <person name="Karlsson M."/>
            <person name="Shevchenko A."/>
            <person name="Choi S.R."/>
            <person name="Kim H.G."/>
            <person name="Park J.Y."/>
            <person name="Lim Y.P."/>
            <person name="Ludwig-Muller J."/>
            <person name="Dixelius C."/>
        </authorList>
    </citation>
    <scope>NUCLEOTIDE SEQUENCE</scope>
    <source>
        <tissue evidence="1">Potato root galls</tissue>
    </source>
</reference>
<dbReference type="EMBL" id="HACM01004556">
    <property type="protein sequence ID" value="CRZ04998.1"/>
    <property type="molecule type" value="Transcribed_RNA"/>
</dbReference>